<feature type="region of interest" description="Disordered" evidence="1">
    <location>
        <begin position="30"/>
        <end position="65"/>
    </location>
</feature>
<dbReference type="GeneID" id="37014482"/>
<dbReference type="RefSeq" id="XP_025347178.1">
    <property type="nucleotide sequence ID" value="XM_025492748.1"/>
</dbReference>
<dbReference type="AlphaFoldDB" id="A0A316U5A8"/>
<name>A0A316U5A8_9BASI</name>
<dbReference type="Proteomes" id="UP000245942">
    <property type="component" value="Unassembled WGS sequence"/>
</dbReference>
<protein>
    <submittedName>
        <fullName evidence="2">Uncharacterized protein</fullName>
    </submittedName>
</protein>
<sequence length="97" mass="10587">MRLILFNPLSSPSTTTRAAQGRMAWTVSGARGQEPYSHSRAKNKGPGLLAQTIGGSRKARHPRRLGSSLSPCLLYRHNSQTTPIYQDLTPSANKCHS</sequence>
<evidence type="ECO:0000256" key="1">
    <source>
        <dbReference type="SAM" id="MobiDB-lite"/>
    </source>
</evidence>
<accession>A0A316U5A8</accession>
<dbReference type="EMBL" id="KZ819329">
    <property type="protein sequence ID" value="PWN20018.1"/>
    <property type="molecule type" value="Genomic_DNA"/>
</dbReference>
<reference evidence="2 3" key="1">
    <citation type="journal article" date="2018" name="Mol. Biol. Evol.">
        <title>Broad Genomic Sampling Reveals a Smut Pathogenic Ancestry of the Fungal Clade Ustilaginomycotina.</title>
        <authorList>
            <person name="Kijpornyongpan T."/>
            <person name="Mondo S.J."/>
            <person name="Barry K."/>
            <person name="Sandor L."/>
            <person name="Lee J."/>
            <person name="Lipzen A."/>
            <person name="Pangilinan J."/>
            <person name="LaButti K."/>
            <person name="Hainaut M."/>
            <person name="Henrissat B."/>
            <person name="Grigoriev I.V."/>
            <person name="Spatafora J.W."/>
            <person name="Aime M.C."/>
        </authorList>
    </citation>
    <scope>NUCLEOTIDE SEQUENCE [LARGE SCALE GENOMIC DNA]</scope>
    <source>
        <strain evidence="2 3">MCA 4718</strain>
    </source>
</reference>
<organism evidence="2 3">
    <name type="scientific">Pseudomicrostroma glucosiphilum</name>
    <dbReference type="NCBI Taxonomy" id="1684307"/>
    <lineage>
        <taxon>Eukaryota</taxon>
        <taxon>Fungi</taxon>
        <taxon>Dikarya</taxon>
        <taxon>Basidiomycota</taxon>
        <taxon>Ustilaginomycotina</taxon>
        <taxon>Exobasidiomycetes</taxon>
        <taxon>Microstromatales</taxon>
        <taxon>Microstromatales incertae sedis</taxon>
        <taxon>Pseudomicrostroma</taxon>
    </lineage>
</organism>
<evidence type="ECO:0000313" key="2">
    <source>
        <dbReference type="EMBL" id="PWN20018.1"/>
    </source>
</evidence>
<keyword evidence="3" id="KW-1185">Reference proteome</keyword>
<proteinExistence type="predicted"/>
<gene>
    <name evidence="2" type="ORF">BCV69DRAFT_283540</name>
</gene>
<evidence type="ECO:0000313" key="3">
    <source>
        <dbReference type="Proteomes" id="UP000245942"/>
    </source>
</evidence>